<sequence>MAKSKRGSQVLSLKSAPGPGTSTAREVDGSPVDNTTASLDGVLEEGCSEEEELGEEQLDFSCSEEDYPPPSSPAPVASDIPASSTPVVPVPPARPKGATFTPSSSVQVDNPAVPPPVNAELRSSINVTLPNGNPLIQRVIYETLPKFGKHCKVLGHSTGACSKGKAEARTVKKADPANVASEENVKDKGSVFTRLNPVVDSLVDDSPAAAPPVESSPDATPPVDAPELDAPSVPSESCVAQDVQPRPQVTTASSKEWQTVCKRRHSSRNKRQTPTPSPADCNPTPQHNVYSPEAQF</sequence>
<reference evidence="2" key="2">
    <citation type="journal article" date="2023" name="Int. J. Mol. Sci.">
        <title>De Novo Assembly and Annotation of 11 Diverse Shrub Willow (Salix) Genomes Reveals Novel Gene Organization in Sex-Linked Regions.</title>
        <authorList>
            <person name="Hyden B."/>
            <person name="Feng K."/>
            <person name="Yates T.B."/>
            <person name="Jawdy S."/>
            <person name="Cereghino C."/>
            <person name="Smart L.B."/>
            <person name="Muchero W."/>
        </authorList>
    </citation>
    <scope>NUCLEOTIDE SEQUENCE</scope>
    <source>
        <tissue evidence="2">Shoot tip</tissue>
    </source>
</reference>
<dbReference type="Proteomes" id="UP001141253">
    <property type="component" value="Chromosome 10"/>
</dbReference>
<reference evidence="2" key="1">
    <citation type="submission" date="2022-10" db="EMBL/GenBank/DDBJ databases">
        <authorList>
            <person name="Hyden B.L."/>
            <person name="Feng K."/>
            <person name="Yates T."/>
            <person name="Jawdy S."/>
            <person name="Smart L.B."/>
            <person name="Muchero W."/>
        </authorList>
    </citation>
    <scope>NUCLEOTIDE SEQUENCE</scope>
    <source>
        <tissue evidence="2">Shoot tip</tissue>
    </source>
</reference>
<accession>A0ABQ8ZZG7</accession>
<feature type="compositionally biased region" description="Acidic residues" evidence="1">
    <location>
        <begin position="42"/>
        <end position="67"/>
    </location>
</feature>
<feature type="compositionally biased region" description="Low complexity" evidence="1">
    <location>
        <begin position="202"/>
        <end position="218"/>
    </location>
</feature>
<dbReference type="EMBL" id="JAPFFI010000024">
    <property type="protein sequence ID" value="KAJ6313058.1"/>
    <property type="molecule type" value="Genomic_DNA"/>
</dbReference>
<feature type="compositionally biased region" description="Low complexity" evidence="1">
    <location>
        <begin position="74"/>
        <end position="87"/>
    </location>
</feature>
<name>A0ABQ8ZZG7_9ROSI</name>
<feature type="region of interest" description="Disordered" evidence="1">
    <location>
        <begin position="1"/>
        <end position="117"/>
    </location>
</feature>
<keyword evidence="3" id="KW-1185">Reference proteome</keyword>
<evidence type="ECO:0000256" key="1">
    <source>
        <dbReference type="SAM" id="MobiDB-lite"/>
    </source>
</evidence>
<evidence type="ECO:0000313" key="3">
    <source>
        <dbReference type="Proteomes" id="UP001141253"/>
    </source>
</evidence>
<comment type="caution">
    <text evidence="2">The sequence shown here is derived from an EMBL/GenBank/DDBJ whole genome shotgun (WGS) entry which is preliminary data.</text>
</comment>
<organism evidence="2 3">
    <name type="scientific">Salix suchowensis</name>
    <dbReference type="NCBI Taxonomy" id="1278906"/>
    <lineage>
        <taxon>Eukaryota</taxon>
        <taxon>Viridiplantae</taxon>
        <taxon>Streptophyta</taxon>
        <taxon>Embryophyta</taxon>
        <taxon>Tracheophyta</taxon>
        <taxon>Spermatophyta</taxon>
        <taxon>Magnoliopsida</taxon>
        <taxon>eudicotyledons</taxon>
        <taxon>Gunneridae</taxon>
        <taxon>Pentapetalae</taxon>
        <taxon>rosids</taxon>
        <taxon>fabids</taxon>
        <taxon>Malpighiales</taxon>
        <taxon>Salicaceae</taxon>
        <taxon>Saliceae</taxon>
        <taxon>Salix</taxon>
    </lineage>
</organism>
<feature type="region of interest" description="Disordered" evidence="1">
    <location>
        <begin position="202"/>
        <end position="296"/>
    </location>
</feature>
<gene>
    <name evidence="2" type="ORF">OIU77_014557</name>
</gene>
<protein>
    <submittedName>
        <fullName evidence="2">Uncharacterized protein</fullName>
    </submittedName>
</protein>
<feature type="compositionally biased region" description="Polar residues" evidence="1">
    <location>
        <begin position="247"/>
        <end position="257"/>
    </location>
</feature>
<evidence type="ECO:0000313" key="2">
    <source>
        <dbReference type="EMBL" id="KAJ6313058.1"/>
    </source>
</evidence>
<proteinExistence type="predicted"/>
<feature type="compositionally biased region" description="Basic residues" evidence="1">
    <location>
        <begin position="261"/>
        <end position="271"/>
    </location>
</feature>